<comment type="caution">
    <text evidence="3">The sequence shown here is derived from an EMBL/GenBank/DDBJ whole genome shotgun (WGS) entry which is preliminary data.</text>
</comment>
<dbReference type="Pfam" id="PF00665">
    <property type="entry name" value="rve"/>
    <property type="match status" value="1"/>
</dbReference>
<proteinExistence type="predicted"/>
<dbReference type="SUPFAM" id="SSF53098">
    <property type="entry name" value="Ribonuclease H-like"/>
    <property type="match status" value="1"/>
</dbReference>
<keyword evidence="4" id="KW-1185">Reference proteome</keyword>
<dbReference type="InterPro" id="IPR050900">
    <property type="entry name" value="Transposase_IS3/IS150/IS904"/>
</dbReference>
<dbReference type="PANTHER" id="PTHR46889">
    <property type="entry name" value="TRANSPOSASE INSF FOR INSERTION SEQUENCE IS3B-RELATED"/>
    <property type="match status" value="1"/>
</dbReference>
<organism evidence="3 4">
    <name type="scientific">Levilactobacillus angrenensis</name>
    <dbReference type="NCBI Taxonomy" id="2486020"/>
    <lineage>
        <taxon>Bacteria</taxon>
        <taxon>Bacillati</taxon>
        <taxon>Bacillota</taxon>
        <taxon>Bacilli</taxon>
        <taxon>Lactobacillales</taxon>
        <taxon>Lactobacillaceae</taxon>
        <taxon>Levilactobacillus</taxon>
    </lineage>
</organism>
<dbReference type="EMBL" id="JBHSSO010000043">
    <property type="protein sequence ID" value="MFC6289874.1"/>
    <property type="molecule type" value="Genomic_DNA"/>
</dbReference>
<dbReference type="RefSeq" id="WP_263853793.1">
    <property type="nucleotide sequence ID" value="NZ_JBHSSO010000043.1"/>
</dbReference>
<accession>A0ABW1U970</accession>
<dbReference type="InterPro" id="IPR036397">
    <property type="entry name" value="RNaseH_sf"/>
</dbReference>
<comment type="function">
    <text evidence="1">Involved in the transposition of the insertion sequence.</text>
</comment>
<dbReference type="InterPro" id="IPR012337">
    <property type="entry name" value="RNaseH-like_sf"/>
</dbReference>
<name>A0ABW1U970_9LACO</name>
<dbReference type="Pfam" id="PF13333">
    <property type="entry name" value="rve_2"/>
    <property type="match status" value="1"/>
</dbReference>
<reference evidence="4" key="1">
    <citation type="journal article" date="2019" name="Int. J. Syst. Evol. Microbiol.">
        <title>The Global Catalogue of Microorganisms (GCM) 10K type strain sequencing project: providing services to taxonomists for standard genome sequencing and annotation.</title>
        <authorList>
            <consortium name="The Broad Institute Genomics Platform"/>
            <consortium name="The Broad Institute Genome Sequencing Center for Infectious Disease"/>
            <person name="Wu L."/>
            <person name="Ma J."/>
        </authorList>
    </citation>
    <scope>NUCLEOTIDE SEQUENCE [LARGE SCALE GENOMIC DNA]</scope>
    <source>
        <strain evidence="4">CCM 8893</strain>
    </source>
</reference>
<evidence type="ECO:0000256" key="1">
    <source>
        <dbReference type="ARBA" id="ARBA00002286"/>
    </source>
</evidence>
<protein>
    <submittedName>
        <fullName evidence="3">IS3 family transposase</fullName>
    </submittedName>
</protein>
<dbReference type="InterPro" id="IPR025948">
    <property type="entry name" value="HTH-like_dom"/>
</dbReference>
<sequence length="288" mass="33900">MTELRRKFNVKLVAVLKAVRMSSSSYHDARHRKYQTNSSTLVDEIRSIRLNNPDYGYRTVTLALKNKGIQANHKAVLRIMRENNLLCQAFNRRTKKYNSYKGTVGKIAHNRLQRRFKTDRPFQKIVTDVTEVRWGEQTINERAYFTAYIDLYNGEIIEWAIDRKPTVDFVTCPLKRLLAKRPDLPYRMTIHSDQGFQYQNFRYVNILQQAHVFQSMSRKATCLDNAVAESIFHILKVGTVHNHQYRSYKELESGITNYVDYYNHRRIKAKLAGMSPVKYREHTSQLVA</sequence>
<dbReference type="PROSITE" id="PS50994">
    <property type="entry name" value="INTEGRASE"/>
    <property type="match status" value="1"/>
</dbReference>
<evidence type="ECO:0000313" key="4">
    <source>
        <dbReference type="Proteomes" id="UP001596258"/>
    </source>
</evidence>
<dbReference type="InterPro" id="IPR001584">
    <property type="entry name" value="Integrase_cat-core"/>
</dbReference>
<dbReference type="Proteomes" id="UP001596258">
    <property type="component" value="Unassembled WGS sequence"/>
</dbReference>
<dbReference type="InterPro" id="IPR048020">
    <property type="entry name" value="Transpos_IS3"/>
</dbReference>
<dbReference type="PANTHER" id="PTHR46889:SF4">
    <property type="entry name" value="TRANSPOSASE INSO FOR INSERTION SEQUENCE ELEMENT IS911B-RELATED"/>
    <property type="match status" value="1"/>
</dbReference>
<evidence type="ECO:0000259" key="2">
    <source>
        <dbReference type="PROSITE" id="PS50994"/>
    </source>
</evidence>
<evidence type="ECO:0000313" key="3">
    <source>
        <dbReference type="EMBL" id="MFC6289874.1"/>
    </source>
</evidence>
<gene>
    <name evidence="3" type="ORF">ACFP1M_06715</name>
</gene>
<feature type="domain" description="Integrase catalytic" evidence="2">
    <location>
        <begin position="117"/>
        <end position="284"/>
    </location>
</feature>
<dbReference type="Gene3D" id="3.30.420.10">
    <property type="entry name" value="Ribonuclease H-like superfamily/Ribonuclease H"/>
    <property type="match status" value="1"/>
</dbReference>
<dbReference type="Pfam" id="PF13276">
    <property type="entry name" value="HTH_21"/>
    <property type="match status" value="1"/>
</dbReference>
<dbReference type="NCBIfam" id="NF033516">
    <property type="entry name" value="transpos_IS3"/>
    <property type="match status" value="1"/>
</dbReference>